<sequence>MLKLETQFALRSDVVPDVLRKEARAGRGETGKVVSDQYSHSPPPPPHLDVLLQFFKVFVKKNVSWSGDRGAADARILNVERDGGVLYAWEGASGTTRIGKYDPNTKNNKLLYTFDQQVCVSSCSLNKEETLLAVSLTQRSGGQDRPKPMSKCLTLLIEIHPINNTKVLKAVDCTVRVQFLYPETDRKSVLESHLLLIAEDGYIEQYHILLSKYEGYRVVMLNPERLSKLAERIVEDVSWVQWDRHSQRLYYLTHRDKTLQCFQFYPNQNCEIVLELVLELPAAPLNTVRFVNLGFDHYHEEKLEQEHNRMEVFTNSIGSMCVCFSQPVIDGQDPTYTVIFVHKGCSKTFRVSLEECCWPLQRDTPLQPLFIPIGYYILVYVAGRFLHCINSRQPETLCHSLFLSGLEAELGLPEPSTCVTVLGVEEESKEGGGASATLLLDLASGTIYSADLSSAFLLQILCSDTATTRMSSRGRGWPGAPSRPEAQRLAALHCLLVYLGTEPTLEVKIIDWLCDNVMALESFDQIQEFILASLYRISYGKSLCLDKVLPCSSVFDKKEVAAALREVPGVSCRSQLHTEPVFRGKARGLQGFWSELQSNTEMMKDLEAVPHPRYRTSLQQGPWDKLSIVNEPENVLNFPPGINKEVNVSV</sequence>
<evidence type="ECO:0000313" key="2">
    <source>
        <dbReference type="Proteomes" id="UP001174136"/>
    </source>
</evidence>
<dbReference type="GO" id="GO:1902004">
    <property type="term" value="P:positive regulation of amyloid-beta formation"/>
    <property type="evidence" value="ECO:0007669"/>
    <property type="project" value="TreeGrafter"/>
</dbReference>
<organism evidence="1 2">
    <name type="scientific">Merluccius polli</name>
    <name type="common">Benguela hake</name>
    <name type="synonym">Merluccius cadenati</name>
    <dbReference type="NCBI Taxonomy" id="89951"/>
    <lineage>
        <taxon>Eukaryota</taxon>
        <taxon>Metazoa</taxon>
        <taxon>Chordata</taxon>
        <taxon>Craniata</taxon>
        <taxon>Vertebrata</taxon>
        <taxon>Euteleostomi</taxon>
        <taxon>Actinopterygii</taxon>
        <taxon>Neopterygii</taxon>
        <taxon>Teleostei</taxon>
        <taxon>Neoteleostei</taxon>
        <taxon>Acanthomorphata</taxon>
        <taxon>Zeiogadaria</taxon>
        <taxon>Gadariae</taxon>
        <taxon>Gadiformes</taxon>
        <taxon>Gadoidei</taxon>
        <taxon>Merlucciidae</taxon>
        <taxon>Merluccius</taxon>
    </lineage>
</organism>
<gene>
    <name evidence="1" type="primary">GSAP_0</name>
    <name evidence="1" type="ORF">N1851_033961</name>
</gene>
<accession>A0AA47M0E5</accession>
<comment type="caution">
    <text evidence="1">The sequence shown here is derived from an EMBL/GenBank/DDBJ whole genome shotgun (WGS) entry which is preliminary data.</text>
</comment>
<dbReference type="EMBL" id="JAOPHQ010006549">
    <property type="protein sequence ID" value="KAK0131350.1"/>
    <property type="molecule type" value="Genomic_DNA"/>
</dbReference>
<protein>
    <submittedName>
        <fullName evidence="1">Gamma-secretase-activating protein</fullName>
    </submittedName>
</protein>
<dbReference type="Proteomes" id="UP001174136">
    <property type="component" value="Unassembled WGS sequence"/>
</dbReference>
<dbReference type="InterPro" id="IPR026172">
    <property type="entry name" value="GSAP_fam"/>
</dbReference>
<dbReference type="AlphaFoldDB" id="A0AA47M0E5"/>
<keyword evidence="2" id="KW-1185">Reference proteome</keyword>
<reference evidence="1" key="1">
    <citation type="journal article" date="2023" name="Front. Mar. Sci.">
        <title>A new Merluccius polli reference genome to investigate the effects of global change in West African waters.</title>
        <authorList>
            <person name="Mateo J.L."/>
            <person name="Blanco-Fernandez C."/>
            <person name="Garcia-Vazquez E."/>
            <person name="Machado-Schiaffino G."/>
        </authorList>
    </citation>
    <scope>NUCLEOTIDE SEQUENCE</scope>
    <source>
        <strain evidence="1">C29</strain>
        <tissue evidence="1">Fin</tissue>
    </source>
</reference>
<dbReference type="PANTHER" id="PTHR13630">
    <property type="entry name" value="GAMMA-SECRETASE-ACTIVATING PROTEIN"/>
    <property type="match status" value="1"/>
</dbReference>
<name>A0AA47M0E5_MERPO</name>
<dbReference type="GO" id="GO:0005802">
    <property type="term" value="C:trans-Golgi network"/>
    <property type="evidence" value="ECO:0007669"/>
    <property type="project" value="TreeGrafter"/>
</dbReference>
<dbReference type="PANTHER" id="PTHR13630:SF1">
    <property type="entry name" value="GAMMA-SECRETASE-ACTIVATING PROTEIN"/>
    <property type="match status" value="1"/>
</dbReference>
<evidence type="ECO:0000313" key="1">
    <source>
        <dbReference type="EMBL" id="KAK0131350.1"/>
    </source>
</evidence>
<proteinExistence type="predicted"/>